<name>A0ACD1AEL7_9FIRM</name>
<keyword evidence="2" id="KW-1185">Reference proteome</keyword>
<evidence type="ECO:0000313" key="1">
    <source>
        <dbReference type="EMBL" id="QOX64834.1"/>
    </source>
</evidence>
<protein>
    <submittedName>
        <fullName evidence="1">Glutamine synthetase type III</fullName>
    </submittedName>
</protein>
<evidence type="ECO:0000313" key="2">
    <source>
        <dbReference type="Proteomes" id="UP000594014"/>
    </source>
</evidence>
<reference evidence="1" key="1">
    <citation type="submission" date="2019-08" db="EMBL/GenBank/DDBJ databases">
        <title>Genome sequence of Clostridiales bacterium MT110.</title>
        <authorList>
            <person name="Cao J."/>
        </authorList>
    </citation>
    <scope>NUCLEOTIDE SEQUENCE</scope>
    <source>
        <strain evidence="1">MT110</strain>
    </source>
</reference>
<sequence length="695" mass="77338">MNKISSIFGSMVFNDSVMKERLPKDTYKALKKNIEEGTTLSLDVANIVANAMKNWALEKGATHYTHWFQPMTGITAEKHDSFITPNGDGVIMEFSGKELIKGEPDASSFPSGGIRATFEARGYTNWDPSSYAFIKDHTLCIPTAFCSYRGEALDKKTPLLRSMDALNVQALRILKLFGQYEVKRVYSTIGAEQEYFLINKELYDKRKDLIYCGRTLFGAKPPKNQELEDHYFGTIKPRVSAFMEELNEELWKVGVLAKTEHNEVAPSQHEMAPIFTTSNLATDHNQLTMEFMKKIAAKHGLVCLLHEKPFAGINGSGKHINWSVSTDTGENLLTPGKNPAGNLKFLLFLCAVIKAVDEYQDLLRASVASAGNDHRLGGNEAPPAIISMFIGEDLEALITAIEKDEDYAGTGDRTMNIGASVLPAFKRDTTDRNRTSPFAFTGNKFEFRMAGSGASISCPSYMLNTVVAESLSQFADALEGSKDLETSIKALVKETIIKHKRIVFNGNNYSEEWVEMAEQRGLYNLKATPDALAHYVKEKNIALFKKHCIFTEVELRARQDITLKEYSNILNIEALTMAEMVNKDILPAVSGYIKTLTDTALSKKALIADITTELEEELITSLSSISVSLYKSVQELDNALIEVNAIEETAAASEYYYKRVLPIMKEIRIAADTLETLSASSSWPFPTYGELLFSV</sequence>
<dbReference type="Proteomes" id="UP000594014">
    <property type="component" value="Chromosome"/>
</dbReference>
<gene>
    <name evidence="1" type="ORF">FRZ06_16510</name>
</gene>
<dbReference type="EMBL" id="CP042469">
    <property type="protein sequence ID" value="QOX64834.1"/>
    <property type="molecule type" value="Genomic_DNA"/>
</dbReference>
<proteinExistence type="predicted"/>
<accession>A0ACD1AEL7</accession>
<organism evidence="1 2">
    <name type="scientific">Anoxybacterium hadale</name>
    <dbReference type="NCBI Taxonomy" id="3408580"/>
    <lineage>
        <taxon>Bacteria</taxon>
        <taxon>Bacillati</taxon>
        <taxon>Bacillota</taxon>
        <taxon>Clostridia</taxon>
        <taxon>Peptostreptococcales</taxon>
        <taxon>Anaerovoracaceae</taxon>
        <taxon>Anoxybacterium</taxon>
    </lineage>
</organism>